<keyword evidence="1" id="KW-1133">Transmembrane helix</keyword>
<organism evidence="2 3">
    <name type="scientific">Mucilaginibacter pallidiroseus</name>
    <dbReference type="NCBI Taxonomy" id="2599295"/>
    <lineage>
        <taxon>Bacteria</taxon>
        <taxon>Pseudomonadati</taxon>
        <taxon>Bacteroidota</taxon>
        <taxon>Sphingobacteriia</taxon>
        <taxon>Sphingobacteriales</taxon>
        <taxon>Sphingobacteriaceae</taxon>
        <taxon>Mucilaginibacter</taxon>
    </lineage>
</organism>
<reference evidence="2 3" key="1">
    <citation type="submission" date="2019-07" db="EMBL/GenBank/DDBJ databases">
        <authorList>
            <person name="Kim J."/>
        </authorList>
    </citation>
    <scope>NUCLEOTIDE SEQUENCE [LARGE SCALE GENOMIC DNA]</scope>
    <source>
        <strain evidence="3">dk17</strain>
    </source>
</reference>
<evidence type="ECO:0008006" key="4">
    <source>
        <dbReference type="Google" id="ProtNLM"/>
    </source>
</evidence>
<evidence type="ECO:0000313" key="3">
    <source>
        <dbReference type="Proteomes" id="UP000320042"/>
    </source>
</evidence>
<accession>A0A563UCG7</accession>
<evidence type="ECO:0000313" key="2">
    <source>
        <dbReference type="EMBL" id="TWR29071.1"/>
    </source>
</evidence>
<proteinExistence type="predicted"/>
<keyword evidence="1" id="KW-0472">Membrane</keyword>
<dbReference type="OrthoDB" id="582675at2"/>
<keyword evidence="1" id="KW-0812">Transmembrane</keyword>
<keyword evidence="3" id="KW-1185">Reference proteome</keyword>
<dbReference type="AlphaFoldDB" id="A0A563UCG7"/>
<gene>
    <name evidence="2" type="ORF">FPZ43_12485</name>
</gene>
<protein>
    <recommendedName>
        <fullName evidence="4">Bacterial Pleckstrin homology domain-containing protein</fullName>
    </recommendedName>
</protein>
<dbReference type="Proteomes" id="UP000320042">
    <property type="component" value="Unassembled WGS sequence"/>
</dbReference>
<comment type="caution">
    <text evidence="2">The sequence shown here is derived from an EMBL/GenBank/DDBJ whole genome shotgun (WGS) entry which is preliminary data.</text>
</comment>
<name>A0A563UCG7_9SPHI</name>
<dbReference type="EMBL" id="VOEJ01000005">
    <property type="protein sequence ID" value="TWR29071.1"/>
    <property type="molecule type" value="Genomic_DNA"/>
</dbReference>
<feature type="transmembrane region" description="Helical" evidence="1">
    <location>
        <begin position="30"/>
        <end position="49"/>
    </location>
</feature>
<evidence type="ECO:0000256" key="1">
    <source>
        <dbReference type="SAM" id="Phobius"/>
    </source>
</evidence>
<sequence>MPAAFISLVFSVFVVIQVLLKIQIGNHPASNTLLISIWAITVGMTFGAYNMRLITMIDTQSINITMFPLLKKEISFADVKDMEVIAYGFVGYGIRYDISTGITYYNARGNMGLQLTLDDDSVIVIGTNDPDGLTAWLTSHGFMLSRQA</sequence>